<dbReference type="AlphaFoldDB" id="A0AAE1INF1"/>
<dbReference type="InterPro" id="IPR001810">
    <property type="entry name" value="F-box_dom"/>
</dbReference>
<evidence type="ECO:0000259" key="1">
    <source>
        <dbReference type="PROSITE" id="PS50181"/>
    </source>
</evidence>
<dbReference type="InterPro" id="IPR050796">
    <property type="entry name" value="SCF_F-box_component"/>
</dbReference>
<dbReference type="InterPro" id="IPR036047">
    <property type="entry name" value="F-box-like_dom_sf"/>
</dbReference>
<organism evidence="2 3">
    <name type="scientific">Acacia crassicarpa</name>
    <name type="common">northern wattle</name>
    <dbReference type="NCBI Taxonomy" id="499986"/>
    <lineage>
        <taxon>Eukaryota</taxon>
        <taxon>Viridiplantae</taxon>
        <taxon>Streptophyta</taxon>
        <taxon>Embryophyta</taxon>
        <taxon>Tracheophyta</taxon>
        <taxon>Spermatophyta</taxon>
        <taxon>Magnoliopsida</taxon>
        <taxon>eudicotyledons</taxon>
        <taxon>Gunneridae</taxon>
        <taxon>Pentapetalae</taxon>
        <taxon>rosids</taxon>
        <taxon>fabids</taxon>
        <taxon>Fabales</taxon>
        <taxon>Fabaceae</taxon>
        <taxon>Caesalpinioideae</taxon>
        <taxon>mimosoid clade</taxon>
        <taxon>Acacieae</taxon>
        <taxon>Acacia</taxon>
    </lineage>
</organism>
<feature type="domain" description="F-box" evidence="1">
    <location>
        <begin position="20"/>
        <end position="64"/>
    </location>
</feature>
<dbReference type="NCBIfam" id="TIGR01640">
    <property type="entry name" value="F_box_assoc_1"/>
    <property type="match status" value="1"/>
</dbReference>
<sequence length="400" mass="45890">MKSLIPSGKQMATGGSKPFLPPEIINNILIRLPPKSIVRFRCMCKEWKNLFKSPSFIAQHYHHLLDCENHFLLLHEHSCGYEGFPDHNDRRPSSLHLLDRKMETVEVLSMPSSSAFGRKWRIIGSCSGLLCVEVYNRARKSPSLWLWNPLIREARKVPRTRNDWRVSRIGFGFSSVANDYKIVRFYVSGSKLAKKKVDGVYRRYSVELEVYSLSTSSWKELHELEVGDLRLPGTITKPVNVDGTIFWLDRKLTSFDIATEVVTSTQVPTEDGFCRLGFGVYKNKLAGLYGFVEEDGSRSVYVWVIEEVASESGKSLSFTQKHRIDQVPNGSHIFFWGNEVVCLGKKYVTEVEGDPKCVLHMFNPITNEEKNFNCSTSYEWCDVFNYEKSLVSVWNTQQAE</sequence>
<dbReference type="PANTHER" id="PTHR31672:SF13">
    <property type="entry name" value="F-BOX PROTEIN CPR30-LIKE"/>
    <property type="match status" value="1"/>
</dbReference>
<comment type="caution">
    <text evidence="2">The sequence shown here is derived from an EMBL/GenBank/DDBJ whole genome shotgun (WGS) entry which is preliminary data.</text>
</comment>
<protein>
    <recommendedName>
        <fullName evidence="1">F-box domain-containing protein</fullName>
    </recommendedName>
</protein>
<name>A0AAE1INF1_9FABA</name>
<dbReference type="InterPro" id="IPR011043">
    <property type="entry name" value="Gal_Oxase/kelch_b-propeller"/>
</dbReference>
<evidence type="ECO:0000313" key="2">
    <source>
        <dbReference type="EMBL" id="KAK4254127.1"/>
    </source>
</evidence>
<dbReference type="Pfam" id="PF00646">
    <property type="entry name" value="F-box"/>
    <property type="match status" value="1"/>
</dbReference>
<accession>A0AAE1INF1</accession>
<dbReference type="CDD" id="cd22157">
    <property type="entry name" value="F-box_AtFBW1-like"/>
    <property type="match status" value="1"/>
</dbReference>
<dbReference type="SUPFAM" id="SSF81383">
    <property type="entry name" value="F-box domain"/>
    <property type="match status" value="1"/>
</dbReference>
<evidence type="ECO:0000313" key="3">
    <source>
        <dbReference type="Proteomes" id="UP001293593"/>
    </source>
</evidence>
<dbReference type="PANTHER" id="PTHR31672">
    <property type="entry name" value="BNACNNG10540D PROTEIN"/>
    <property type="match status" value="1"/>
</dbReference>
<dbReference type="PROSITE" id="PS50181">
    <property type="entry name" value="FBOX"/>
    <property type="match status" value="1"/>
</dbReference>
<dbReference type="SMART" id="SM00256">
    <property type="entry name" value="FBOX"/>
    <property type="match status" value="1"/>
</dbReference>
<dbReference type="SUPFAM" id="SSF50965">
    <property type="entry name" value="Galactose oxidase, central domain"/>
    <property type="match status" value="1"/>
</dbReference>
<reference evidence="2" key="1">
    <citation type="submission" date="2023-10" db="EMBL/GenBank/DDBJ databases">
        <title>Chromosome-level genome of the transformable northern wattle, Acacia crassicarpa.</title>
        <authorList>
            <person name="Massaro I."/>
            <person name="Sinha N.R."/>
            <person name="Poethig S."/>
            <person name="Leichty A.R."/>
        </authorList>
    </citation>
    <scope>NUCLEOTIDE SEQUENCE</scope>
    <source>
        <strain evidence="2">Acra3RX</strain>
        <tissue evidence="2">Leaf</tissue>
    </source>
</reference>
<dbReference type="Gene3D" id="1.20.1280.50">
    <property type="match status" value="1"/>
</dbReference>
<dbReference type="Pfam" id="PF07734">
    <property type="entry name" value="FBA_1"/>
    <property type="match status" value="1"/>
</dbReference>
<dbReference type="InterPro" id="IPR017451">
    <property type="entry name" value="F-box-assoc_interact_dom"/>
</dbReference>
<dbReference type="InterPro" id="IPR006527">
    <property type="entry name" value="F-box-assoc_dom_typ1"/>
</dbReference>
<proteinExistence type="predicted"/>
<keyword evidence="3" id="KW-1185">Reference proteome</keyword>
<gene>
    <name evidence="2" type="ORF">QN277_009552</name>
</gene>
<dbReference type="Proteomes" id="UP001293593">
    <property type="component" value="Unassembled WGS sequence"/>
</dbReference>
<dbReference type="EMBL" id="JAWXYG010000014">
    <property type="protein sequence ID" value="KAK4254127.1"/>
    <property type="molecule type" value="Genomic_DNA"/>
</dbReference>